<keyword evidence="3" id="KW-0804">Transcription</keyword>
<dbReference type="PANTHER" id="PTHR44688:SF25">
    <property type="entry name" value="HTH LUXR-TYPE DOMAIN-CONTAINING PROTEIN"/>
    <property type="match status" value="1"/>
</dbReference>
<reference evidence="5 6" key="1">
    <citation type="submission" date="2019-12" db="EMBL/GenBank/DDBJ databases">
        <title>Whole genome sequencing of endophytic Actinobacterium Micromonospora sp. MPMI6T.</title>
        <authorList>
            <person name="Evv R."/>
            <person name="Podile A.R."/>
        </authorList>
    </citation>
    <scope>NUCLEOTIDE SEQUENCE [LARGE SCALE GENOMIC DNA]</scope>
    <source>
        <strain evidence="5 6">MPMI6</strain>
    </source>
</reference>
<evidence type="ECO:0000259" key="4">
    <source>
        <dbReference type="PROSITE" id="PS50043"/>
    </source>
</evidence>
<dbReference type="RefSeq" id="WP_208817059.1">
    <property type="nucleotide sequence ID" value="NZ_WVUH01000382.1"/>
</dbReference>
<dbReference type="SUPFAM" id="SSF46894">
    <property type="entry name" value="C-terminal effector domain of the bipartite response regulators"/>
    <property type="match status" value="1"/>
</dbReference>
<dbReference type="PROSITE" id="PS50043">
    <property type="entry name" value="HTH_LUXR_2"/>
    <property type="match status" value="1"/>
</dbReference>
<dbReference type="InterPro" id="IPR011990">
    <property type="entry name" value="TPR-like_helical_dom_sf"/>
</dbReference>
<dbReference type="Pfam" id="PF25873">
    <property type="entry name" value="WHD_MalT"/>
    <property type="match status" value="1"/>
</dbReference>
<dbReference type="Pfam" id="PF00196">
    <property type="entry name" value="GerE"/>
    <property type="match status" value="1"/>
</dbReference>
<feature type="non-terminal residue" evidence="5">
    <location>
        <position position="1"/>
    </location>
</feature>
<dbReference type="Gene3D" id="1.10.10.10">
    <property type="entry name" value="Winged helix-like DNA-binding domain superfamily/Winged helix DNA-binding domain"/>
    <property type="match status" value="1"/>
</dbReference>
<dbReference type="InterPro" id="IPR000792">
    <property type="entry name" value="Tscrpt_reg_LuxR_C"/>
</dbReference>
<comment type="caution">
    <text evidence="5">The sequence shown here is derived from an EMBL/GenBank/DDBJ whole genome shotgun (WGS) entry which is preliminary data.</text>
</comment>
<name>A0ABS3W021_MICEH</name>
<dbReference type="InterPro" id="IPR036388">
    <property type="entry name" value="WH-like_DNA-bd_sf"/>
</dbReference>
<proteinExistence type="predicted"/>
<evidence type="ECO:0000256" key="3">
    <source>
        <dbReference type="ARBA" id="ARBA00023163"/>
    </source>
</evidence>
<evidence type="ECO:0000313" key="6">
    <source>
        <dbReference type="Proteomes" id="UP000823521"/>
    </source>
</evidence>
<dbReference type="Gene3D" id="1.25.40.10">
    <property type="entry name" value="Tetratricopeptide repeat domain"/>
    <property type="match status" value="1"/>
</dbReference>
<dbReference type="EMBL" id="WVUH01000382">
    <property type="protein sequence ID" value="MBO4209974.1"/>
    <property type="molecule type" value="Genomic_DNA"/>
</dbReference>
<evidence type="ECO:0000256" key="1">
    <source>
        <dbReference type="ARBA" id="ARBA00023015"/>
    </source>
</evidence>
<dbReference type="InterPro" id="IPR016032">
    <property type="entry name" value="Sig_transdc_resp-reg_C-effctor"/>
</dbReference>
<evidence type="ECO:0000313" key="5">
    <source>
        <dbReference type="EMBL" id="MBO4209974.1"/>
    </source>
</evidence>
<keyword evidence="2" id="KW-0238">DNA-binding</keyword>
<protein>
    <submittedName>
        <fullName evidence="5">Helix-turn-helix transcriptional regulator</fullName>
    </submittedName>
</protein>
<keyword evidence="1" id="KW-0805">Transcription regulation</keyword>
<gene>
    <name evidence="5" type="ORF">GSF22_28865</name>
</gene>
<feature type="domain" description="HTH luxR-type" evidence="4">
    <location>
        <begin position="731"/>
        <end position="796"/>
    </location>
</feature>
<organism evidence="5 6">
    <name type="scientific">Micromonospora echinofusca</name>
    <dbReference type="NCBI Taxonomy" id="47858"/>
    <lineage>
        <taxon>Bacteria</taxon>
        <taxon>Bacillati</taxon>
        <taxon>Actinomycetota</taxon>
        <taxon>Actinomycetes</taxon>
        <taxon>Micromonosporales</taxon>
        <taxon>Micromonosporaceae</taxon>
        <taxon>Micromonospora</taxon>
    </lineage>
</organism>
<dbReference type="Proteomes" id="UP000823521">
    <property type="component" value="Unassembled WGS sequence"/>
</dbReference>
<sequence length="798" mass="83381">PGPPDQAAVERLAAALAGRSEPVVLVCDDLHLAADPAALAAVEFLLRYADDGLRLVVGARTDPPLPLHRFRVSGELTEIHADELAFTADEAAELLATLGAALPPTGVAALRDRTEGWPAGLRLAALALRDHPDPAGFAARFTGNQPEIADYLTAEVLAGLPDGQRDVLDCVAVTEPVTGDLVGALTGRDDADQLLAELDQRTGFLTGTADRPPAYRCHRLLADLLRAGLANRPDDQVRNLHRRAARWYADVGRHRSALRHTLAAARWADATRLLLDHWPALLPYDRDEPDQPPVPVPPEELIRDHPAVAAAYAADRLGLADATGRSGPAGQPAVDGYLAAADEAARTLPEPDRTRLRCATAGLVLVRAQADGDPEQVRAAADRLLRLAPPDAAAPPGPAVRAVARTALGLTGLGAGQLTAATDALATGLVEAGPAGLPRVEAVAASRLALVAALRGELRAAEALATGVLTGPPCPAQPAGVDCGYAYLALALVAAHRDRPAEAGAQLTLAERSTADGAGPDRAAFTASAARCHSQLLADRGDPVRAYQVLAAAGERLGDLTDGPGNWLAAAEADLRAGQGDLTRARELLAARTAGSSLAAVTLARVELAAGNPDAAGRALPDWDGPGAARLPVAVRVEAGLLDALLAQRAGDPRRAARLLERALDLAEPDGLRRFLLRGVPSARDLLVAHLDTGTAHWPTLTELLDHGDRIPATGSGGVPVRPDGAVAGGPTPLGEPLTERELTILRYLQSILSNVEIASELSVSVNTVKTHVRNIYRKLAATRRRDAVRRARELHLL</sequence>
<dbReference type="SMART" id="SM00421">
    <property type="entry name" value="HTH_LUXR"/>
    <property type="match status" value="1"/>
</dbReference>
<dbReference type="PANTHER" id="PTHR44688">
    <property type="entry name" value="DNA-BINDING TRANSCRIPTIONAL ACTIVATOR DEVR_DOSR"/>
    <property type="match status" value="1"/>
</dbReference>
<keyword evidence="6" id="KW-1185">Reference proteome</keyword>
<dbReference type="CDD" id="cd06170">
    <property type="entry name" value="LuxR_C_like"/>
    <property type="match status" value="1"/>
</dbReference>
<evidence type="ECO:0000256" key="2">
    <source>
        <dbReference type="ARBA" id="ARBA00023125"/>
    </source>
</evidence>
<dbReference type="InterPro" id="IPR059106">
    <property type="entry name" value="WHD_MalT"/>
</dbReference>
<dbReference type="PRINTS" id="PR00038">
    <property type="entry name" value="HTHLUXR"/>
</dbReference>
<accession>A0ABS3W021</accession>